<gene>
    <name evidence="1" type="ordered locus">HAPS_1233</name>
</gene>
<sequence>MPIAKFSIFAEYNLYCDGFNNPKYTIEIIKVAILAYNIE</sequence>
<organism evidence="1 2">
    <name type="scientific">Glaesserella parasuis serovar 5 (strain SH0165)</name>
    <name type="common">Haemophilus parasuis</name>
    <dbReference type="NCBI Taxonomy" id="557723"/>
    <lineage>
        <taxon>Bacteria</taxon>
        <taxon>Pseudomonadati</taxon>
        <taxon>Pseudomonadota</taxon>
        <taxon>Gammaproteobacteria</taxon>
        <taxon>Pasteurellales</taxon>
        <taxon>Pasteurellaceae</taxon>
        <taxon>Glaesserella</taxon>
    </lineage>
</organism>
<accession>B8F676</accession>
<dbReference type="AlphaFoldDB" id="B8F676"/>
<keyword evidence="2" id="KW-1185">Reference proteome</keyword>
<dbReference type="HOGENOM" id="CLU_210931_0_0_6"/>
<name>B8F676_GLAP5</name>
<dbReference type="KEGG" id="hap:HAPS_1233"/>
<dbReference type="EMBL" id="CP001321">
    <property type="protein sequence ID" value="ACL32829.1"/>
    <property type="molecule type" value="Genomic_DNA"/>
</dbReference>
<reference evidence="1 2" key="1">
    <citation type="journal article" date="2009" name="J. Bacteriol.">
        <title>Complete genome sequence of Haemophilus parasuis SH0165.</title>
        <authorList>
            <person name="Yue M."/>
            <person name="Yang F."/>
            <person name="Yang J."/>
            <person name="Bei W."/>
            <person name="Cai X."/>
            <person name="Chen L."/>
            <person name="Dong J."/>
            <person name="Zhou R."/>
            <person name="Jin M."/>
            <person name="Jin Q."/>
            <person name="Chen H."/>
        </authorList>
    </citation>
    <scope>NUCLEOTIDE SEQUENCE [LARGE SCALE GENOMIC DNA]</scope>
    <source>
        <strain evidence="1 2">SH0165</strain>
    </source>
</reference>
<evidence type="ECO:0000313" key="2">
    <source>
        <dbReference type="Proteomes" id="UP000006743"/>
    </source>
</evidence>
<protein>
    <submittedName>
        <fullName evidence="1">Uncharacterized protein</fullName>
    </submittedName>
</protein>
<evidence type="ECO:0000313" key="1">
    <source>
        <dbReference type="EMBL" id="ACL32829.1"/>
    </source>
</evidence>
<proteinExistence type="predicted"/>
<dbReference type="Proteomes" id="UP000006743">
    <property type="component" value="Chromosome"/>
</dbReference>
<dbReference type="STRING" id="557723.HAPS_1233"/>